<dbReference type="Proteomes" id="UP000322077">
    <property type="component" value="Unassembled WGS sequence"/>
</dbReference>
<dbReference type="GO" id="GO:0000271">
    <property type="term" value="P:polysaccharide biosynthetic process"/>
    <property type="evidence" value="ECO:0007669"/>
    <property type="project" value="TreeGrafter"/>
</dbReference>
<evidence type="ECO:0000256" key="1">
    <source>
        <dbReference type="ARBA" id="ARBA00001298"/>
    </source>
</evidence>
<evidence type="ECO:0000313" key="9">
    <source>
        <dbReference type="Proteomes" id="UP000322077"/>
    </source>
</evidence>
<accession>A0A5D9CA46</accession>
<dbReference type="UniPathway" id="UPA00124"/>
<dbReference type="GO" id="GO:0005829">
    <property type="term" value="C:cytosol"/>
    <property type="evidence" value="ECO:0007669"/>
    <property type="project" value="TreeGrafter"/>
</dbReference>
<gene>
    <name evidence="8" type="primary">rfbC</name>
    <name evidence="8" type="ORF">FYJ91_10390</name>
</gene>
<sequence length="188" mass="20587">MTASPIKLIETRRFGDDRGWFMETFHAEKWAAQGVDVSFVQDNHSLSANVGTIRGIHFQAPPHAQAKLVRCARGAIIDYAVDLRRGSPTYGKFVAAELSAENGKQLFVPVGFGHAFVTIAPDTEVLYKVSDVYAPECDGGIRWDCPRLGIDWPLPPEGPTLSGKDTTLPVLAEFDSPFTYDGNPLLPL</sequence>
<evidence type="ECO:0000256" key="6">
    <source>
        <dbReference type="PIRSR" id="PIRSR600888-3"/>
    </source>
</evidence>
<dbReference type="CDD" id="cd00438">
    <property type="entry name" value="cupin_RmlC"/>
    <property type="match status" value="1"/>
</dbReference>
<dbReference type="GO" id="GO:0008830">
    <property type="term" value="F:dTDP-4-dehydrorhamnose 3,5-epimerase activity"/>
    <property type="evidence" value="ECO:0007669"/>
    <property type="project" value="UniProtKB-UniRule"/>
</dbReference>
<feature type="site" description="Participates in a stacking interaction with the thymidine ring of dTDP-4-oxo-6-deoxyglucose" evidence="6">
    <location>
        <position position="133"/>
    </location>
</feature>
<dbReference type="PANTHER" id="PTHR21047:SF2">
    <property type="entry name" value="THYMIDINE DIPHOSPHO-4-KETO-RHAMNOSE 3,5-EPIMERASE"/>
    <property type="match status" value="1"/>
</dbReference>
<evidence type="ECO:0000256" key="5">
    <source>
        <dbReference type="PIRSR" id="PIRSR600888-1"/>
    </source>
</evidence>
<feature type="active site" description="Proton donor" evidence="5">
    <location>
        <position position="127"/>
    </location>
</feature>
<organism evidence="8 9">
    <name type="scientific">Sphingomonas montanisoli</name>
    <dbReference type="NCBI Taxonomy" id="2606412"/>
    <lineage>
        <taxon>Bacteria</taxon>
        <taxon>Pseudomonadati</taxon>
        <taxon>Pseudomonadota</taxon>
        <taxon>Alphaproteobacteria</taxon>
        <taxon>Sphingomonadales</taxon>
        <taxon>Sphingomonadaceae</taxon>
        <taxon>Sphingomonas</taxon>
    </lineage>
</organism>
<proteinExistence type="inferred from homology"/>
<dbReference type="EC" id="5.1.3.13" evidence="3 7"/>
<comment type="caution">
    <text evidence="8">The sequence shown here is derived from an EMBL/GenBank/DDBJ whole genome shotgun (WGS) entry which is preliminary data.</text>
</comment>
<protein>
    <recommendedName>
        <fullName evidence="4 7">dTDP-4-dehydrorhamnose 3,5-epimerase</fullName>
        <ecNumber evidence="3 7">5.1.3.13</ecNumber>
    </recommendedName>
    <alternativeName>
        <fullName evidence="7">Thymidine diphospho-4-keto-rhamnose 3,5-epimerase</fullName>
    </alternativeName>
</protein>
<feature type="active site" description="Proton acceptor" evidence="5">
    <location>
        <position position="57"/>
    </location>
</feature>
<dbReference type="SUPFAM" id="SSF51182">
    <property type="entry name" value="RmlC-like cupins"/>
    <property type="match status" value="1"/>
</dbReference>
<evidence type="ECO:0000256" key="4">
    <source>
        <dbReference type="ARBA" id="ARBA00019595"/>
    </source>
</evidence>
<dbReference type="InterPro" id="IPR014710">
    <property type="entry name" value="RmlC-like_jellyroll"/>
</dbReference>
<comment type="similarity">
    <text evidence="7">Belongs to the dTDP-4-dehydrorhamnose 3,5-epimerase family.</text>
</comment>
<comment type="function">
    <text evidence="2 7">Catalyzes the epimerization of the C3' and C5'positions of dTDP-6-deoxy-D-xylo-4-hexulose, forming dTDP-6-deoxy-L-lyxo-4-hexulose.</text>
</comment>
<keyword evidence="7 8" id="KW-0413">Isomerase</keyword>
<evidence type="ECO:0000313" key="8">
    <source>
        <dbReference type="EMBL" id="TZG27940.1"/>
    </source>
</evidence>
<comment type="subunit">
    <text evidence="7">Homodimer.</text>
</comment>
<dbReference type="InterPro" id="IPR000888">
    <property type="entry name" value="RmlC-like"/>
</dbReference>
<comment type="pathway">
    <text evidence="7">Carbohydrate biosynthesis; dTDP-L-rhamnose biosynthesis.</text>
</comment>
<dbReference type="PANTHER" id="PTHR21047">
    <property type="entry name" value="DTDP-6-DEOXY-D-GLUCOSE-3,5 EPIMERASE"/>
    <property type="match status" value="1"/>
</dbReference>
<dbReference type="NCBIfam" id="TIGR01221">
    <property type="entry name" value="rmlC"/>
    <property type="match status" value="1"/>
</dbReference>
<keyword evidence="9" id="KW-1185">Reference proteome</keyword>
<evidence type="ECO:0000256" key="3">
    <source>
        <dbReference type="ARBA" id="ARBA00012098"/>
    </source>
</evidence>
<name>A0A5D9CA46_9SPHN</name>
<dbReference type="RefSeq" id="WP_149522153.1">
    <property type="nucleotide sequence ID" value="NZ_VTOU01000002.1"/>
</dbReference>
<evidence type="ECO:0000256" key="7">
    <source>
        <dbReference type="RuleBase" id="RU364069"/>
    </source>
</evidence>
<reference evidence="8 9" key="1">
    <citation type="submission" date="2019-08" db="EMBL/GenBank/DDBJ databases">
        <authorList>
            <person name="Wang G."/>
            <person name="Xu Z."/>
        </authorList>
    </citation>
    <scope>NUCLEOTIDE SEQUENCE [LARGE SCALE GENOMIC DNA]</scope>
    <source>
        <strain evidence="8 9">ZX</strain>
    </source>
</reference>
<evidence type="ECO:0000256" key="2">
    <source>
        <dbReference type="ARBA" id="ARBA00001997"/>
    </source>
</evidence>
<dbReference type="EMBL" id="VTOU01000002">
    <property type="protein sequence ID" value="TZG27940.1"/>
    <property type="molecule type" value="Genomic_DNA"/>
</dbReference>
<dbReference type="InterPro" id="IPR011051">
    <property type="entry name" value="RmlC_Cupin_sf"/>
</dbReference>
<comment type="catalytic activity">
    <reaction evidence="1 7">
        <text>dTDP-4-dehydro-6-deoxy-alpha-D-glucose = dTDP-4-dehydro-beta-L-rhamnose</text>
        <dbReference type="Rhea" id="RHEA:16969"/>
        <dbReference type="ChEBI" id="CHEBI:57649"/>
        <dbReference type="ChEBI" id="CHEBI:62830"/>
        <dbReference type="EC" id="5.1.3.13"/>
    </reaction>
</comment>
<dbReference type="AlphaFoldDB" id="A0A5D9CA46"/>
<dbReference type="GO" id="GO:0019305">
    <property type="term" value="P:dTDP-rhamnose biosynthetic process"/>
    <property type="evidence" value="ECO:0007669"/>
    <property type="project" value="UniProtKB-UniRule"/>
</dbReference>
<dbReference type="Gene3D" id="2.60.120.10">
    <property type="entry name" value="Jelly Rolls"/>
    <property type="match status" value="1"/>
</dbReference>
<dbReference type="Pfam" id="PF00908">
    <property type="entry name" value="dTDP_sugar_isom"/>
    <property type="match status" value="1"/>
</dbReference>